<sequence>MVDNIERFYDPKPRQSTLAYLSPTELENKVALAWLGVRKTGSGHLTLEPVLRAGVERDRRFLGCSQQIDVALQTGGMRKRAQGWCM</sequence>
<proteinExistence type="predicted"/>
<dbReference type="RefSeq" id="WP_138289135.1">
    <property type="nucleotide sequence ID" value="NZ_CP058351.1"/>
</dbReference>
<organism evidence="1 2">
    <name type="scientific">Peteryoungia desertarenae</name>
    <dbReference type="NCBI Taxonomy" id="1813451"/>
    <lineage>
        <taxon>Bacteria</taxon>
        <taxon>Pseudomonadati</taxon>
        <taxon>Pseudomonadota</taxon>
        <taxon>Alphaproteobacteria</taxon>
        <taxon>Hyphomicrobiales</taxon>
        <taxon>Rhizobiaceae</taxon>
        <taxon>Peteryoungia</taxon>
    </lineage>
</organism>
<dbReference type="Proteomes" id="UP000308530">
    <property type="component" value="Plasmid pPRADMK78_01"/>
</dbReference>
<accession>A0ABX6QTN6</accession>
<gene>
    <name evidence="1" type="ORF">FE840_019865</name>
</gene>
<keyword evidence="1" id="KW-0614">Plasmid</keyword>
<name>A0ABX6QTN6_9HYPH</name>
<keyword evidence="2" id="KW-1185">Reference proteome</keyword>
<dbReference type="EMBL" id="CP058351">
    <property type="protein sequence ID" value="QLF71859.1"/>
    <property type="molecule type" value="Genomic_DNA"/>
</dbReference>
<evidence type="ECO:0000313" key="1">
    <source>
        <dbReference type="EMBL" id="QLF71859.1"/>
    </source>
</evidence>
<evidence type="ECO:0000313" key="2">
    <source>
        <dbReference type="Proteomes" id="UP000308530"/>
    </source>
</evidence>
<protein>
    <submittedName>
        <fullName evidence="1">Uncharacterized protein</fullName>
    </submittedName>
</protein>
<geneLocation type="plasmid" evidence="1 2">
    <name>pPRADMK78_01</name>
</geneLocation>
<reference evidence="1 2" key="1">
    <citation type="submission" date="2020-06" db="EMBL/GenBank/DDBJ databases">
        <title>Genome sequence of Rhizobium sp strain ADMK78.</title>
        <authorList>
            <person name="Rahi P."/>
        </authorList>
    </citation>
    <scope>NUCLEOTIDE SEQUENCE [LARGE SCALE GENOMIC DNA]</scope>
    <source>
        <strain evidence="1 2">ADMK78</strain>
        <plasmid evidence="1 2">pPRADMK78_01</plasmid>
    </source>
</reference>